<evidence type="ECO:0000313" key="1">
    <source>
        <dbReference type="EMBL" id="KAG8542113.1"/>
    </source>
</evidence>
<organism evidence="1 2">
    <name type="scientific">Engystomops pustulosus</name>
    <name type="common">Tungara frog</name>
    <name type="synonym">Physalaemus pustulosus</name>
    <dbReference type="NCBI Taxonomy" id="76066"/>
    <lineage>
        <taxon>Eukaryota</taxon>
        <taxon>Metazoa</taxon>
        <taxon>Chordata</taxon>
        <taxon>Craniata</taxon>
        <taxon>Vertebrata</taxon>
        <taxon>Euteleostomi</taxon>
        <taxon>Amphibia</taxon>
        <taxon>Batrachia</taxon>
        <taxon>Anura</taxon>
        <taxon>Neobatrachia</taxon>
        <taxon>Hyloidea</taxon>
        <taxon>Leptodactylidae</taxon>
        <taxon>Leiuperinae</taxon>
        <taxon>Engystomops</taxon>
    </lineage>
</organism>
<name>A0AAV6Z848_ENGPU</name>
<reference evidence="1" key="1">
    <citation type="thesis" date="2020" institute="ProQuest LLC" country="789 East Eisenhower Parkway, Ann Arbor, MI, USA">
        <title>Comparative Genomics and Chromosome Evolution.</title>
        <authorList>
            <person name="Mudd A.B."/>
        </authorList>
    </citation>
    <scope>NUCLEOTIDE SEQUENCE</scope>
    <source>
        <strain evidence="1">237g6f4</strain>
        <tissue evidence="1">Blood</tissue>
    </source>
</reference>
<proteinExistence type="predicted"/>
<comment type="caution">
    <text evidence="1">The sequence shown here is derived from an EMBL/GenBank/DDBJ whole genome shotgun (WGS) entry which is preliminary data.</text>
</comment>
<dbReference type="EMBL" id="WNYA01005645">
    <property type="protein sequence ID" value="KAG8542113.1"/>
    <property type="molecule type" value="Genomic_DNA"/>
</dbReference>
<dbReference type="AlphaFoldDB" id="A0AAV6Z848"/>
<keyword evidence="2" id="KW-1185">Reference proteome</keyword>
<sequence>MLTHLSCIYGMFNSRTPIPCPRDDLILEVQCQSRLFGWILRHLNVTLMIHVTMNKHSNPFEPKIPLNCLMVENPAPHAACVSPMRRSSCTISMTPLLYLYQMPYLCTQNKC</sequence>
<evidence type="ECO:0000313" key="2">
    <source>
        <dbReference type="Proteomes" id="UP000824782"/>
    </source>
</evidence>
<protein>
    <submittedName>
        <fullName evidence="1">Uncharacterized protein</fullName>
    </submittedName>
</protein>
<gene>
    <name evidence="1" type="ORF">GDO81_027419</name>
</gene>
<accession>A0AAV6Z848</accession>
<dbReference type="Proteomes" id="UP000824782">
    <property type="component" value="Unassembled WGS sequence"/>
</dbReference>